<comment type="similarity">
    <text evidence="3">Belongs to the HAD-like hydrolase superfamily. CbbY/CbbZ/Gph/YieH family.</text>
</comment>
<proteinExistence type="inferred from homology"/>
<dbReference type="InterPro" id="IPR006439">
    <property type="entry name" value="HAD-SF_hydro_IA"/>
</dbReference>
<dbReference type="InterPro" id="IPR050155">
    <property type="entry name" value="HAD-like_hydrolase_sf"/>
</dbReference>
<dbReference type="PANTHER" id="PTHR43434:SF1">
    <property type="entry name" value="PHOSPHOGLYCOLATE PHOSPHATASE"/>
    <property type="match status" value="1"/>
</dbReference>
<dbReference type="SUPFAM" id="SSF56784">
    <property type="entry name" value="HAD-like"/>
    <property type="match status" value="1"/>
</dbReference>
<dbReference type="Gene3D" id="1.10.150.240">
    <property type="entry name" value="Putative phosphatase, domain 2"/>
    <property type="match status" value="1"/>
</dbReference>
<accession>A0A1E5Q684</accession>
<dbReference type="PANTHER" id="PTHR43434">
    <property type="entry name" value="PHOSPHOGLYCOLATE PHOSPHATASE"/>
    <property type="match status" value="1"/>
</dbReference>
<dbReference type="SFLD" id="SFLDS00003">
    <property type="entry name" value="Haloacid_Dehalogenase"/>
    <property type="match status" value="1"/>
</dbReference>
<dbReference type="OrthoDB" id="9793014at2"/>
<dbReference type="GO" id="GO:0008967">
    <property type="term" value="F:phosphoglycolate phosphatase activity"/>
    <property type="evidence" value="ECO:0007669"/>
    <property type="project" value="UniProtKB-EC"/>
</dbReference>
<evidence type="ECO:0000256" key="4">
    <source>
        <dbReference type="ARBA" id="ARBA00013078"/>
    </source>
</evidence>
<dbReference type="InterPro" id="IPR023198">
    <property type="entry name" value="PGP-like_dom2"/>
</dbReference>
<dbReference type="EC" id="3.1.3.18" evidence="4"/>
<organism evidence="5 6">
    <name type="scientific">Magnetovibrio blakemorei</name>
    <dbReference type="NCBI Taxonomy" id="28181"/>
    <lineage>
        <taxon>Bacteria</taxon>
        <taxon>Pseudomonadati</taxon>
        <taxon>Pseudomonadota</taxon>
        <taxon>Alphaproteobacteria</taxon>
        <taxon>Rhodospirillales</taxon>
        <taxon>Magnetovibrionaceae</taxon>
        <taxon>Magnetovibrio</taxon>
    </lineage>
</organism>
<dbReference type="STRING" id="28181.BEN30_12990"/>
<evidence type="ECO:0000313" key="5">
    <source>
        <dbReference type="EMBL" id="OEJ66117.1"/>
    </source>
</evidence>
<comment type="catalytic activity">
    <reaction evidence="1">
        <text>2-phosphoglycolate + H2O = glycolate + phosphate</text>
        <dbReference type="Rhea" id="RHEA:14369"/>
        <dbReference type="ChEBI" id="CHEBI:15377"/>
        <dbReference type="ChEBI" id="CHEBI:29805"/>
        <dbReference type="ChEBI" id="CHEBI:43474"/>
        <dbReference type="ChEBI" id="CHEBI:58033"/>
        <dbReference type="EC" id="3.1.3.18"/>
    </reaction>
</comment>
<dbReference type="Proteomes" id="UP000095347">
    <property type="component" value="Unassembled WGS sequence"/>
</dbReference>
<dbReference type="GO" id="GO:0005829">
    <property type="term" value="C:cytosol"/>
    <property type="evidence" value="ECO:0007669"/>
    <property type="project" value="TreeGrafter"/>
</dbReference>
<gene>
    <name evidence="5" type="ORF">BEN30_12990</name>
</gene>
<evidence type="ECO:0000256" key="3">
    <source>
        <dbReference type="ARBA" id="ARBA00006171"/>
    </source>
</evidence>
<dbReference type="InterPro" id="IPR023214">
    <property type="entry name" value="HAD_sf"/>
</dbReference>
<dbReference type="InterPro" id="IPR036412">
    <property type="entry name" value="HAD-like_sf"/>
</dbReference>
<dbReference type="Gene3D" id="3.40.50.1000">
    <property type="entry name" value="HAD superfamily/HAD-like"/>
    <property type="match status" value="1"/>
</dbReference>
<dbReference type="EMBL" id="MCGG01000039">
    <property type="protein sequence ID" value="OEJ66117.1"/>
    <property type="molecule type" value="Genomic_DNA"/>
</dbReference>
<comment type="pathway">
    <text evidence="2">Organic acid metabolism; glycolate biosynthesis; glycolate from 2-phosphoglycolate: step 1/1.</text>
</comment>
<dbReference type="GO" id="GO:0006281">
    <property type="term" value="P:DNA repair"/>
    <property type="evidence" value="ECO:0007669"/>
    <property type="project" value="TreeGrafter"/>
</dbReference>
<evidence type="ECO:0000313" key="6">
    <source>
        <dbReference type="Proteomes" id="UP000095347"/>
    </source>
</evidence>
<dbReference type="NCBIfam" id="TIGR01549">
    <property type="entry name" value="HAD-SF-IA-v1"/>
    <property type="match status" value="1"/>
</dbReference>
<dbReference type="SFLD" id="SFLDG01129">
    <property type="entry name" value="C1.5:_HAD__Beta-PGM__Phosphata"/>
    <property type="match status" value="1"/>
</dbReference>
<keyword evidence="6" id="KW-1185">Reference proteome</keyword>
<sequence length="220" mass="24312">MIKCVVFDFDGTLYDSNEIKQRAFFDSSSEYAEAHDFLRQLLANPDAGDRYAIFREFAAHLVSLGLSDEAAPELGLKLAKNYSDICFKRISRCKEISGSEATLRSLKQSSLKLYINSATPDEALKALVDSRNISPLFDGILGSSHSKTTNLIFILHKENIMNDQMIMVGDNNADYQSAINVGCHFIGIGESKNAFTTTPHILLPDLTNLSLVIGTISPKR</sequence>
<evidence type="ECO:0000256" key="2">
    <source>
        <dbReference type="ARBA" id="ARBA00004818"/>
    </source>
</evidence>
<name>A0A1E5Q684_9PROT</name>
<protein>
    <recommendedName>
        <fullName evidence="4">phosphoglycolate phosphatase</fullName>
        <ecNumber evidence="4">3.1.3.18</ecNumber>
    </recommendedName>
</protein>
<dbReference type="CDD" id="cd01427">
    <property type="entry name" value="HAD_like"/>
    <property type="match status" value="1"/>
</dbReference>
<dbReference type="RefSeq" id="WP_069958512.1">
    <property type="nucleotide sequence ID" value="NZ_MCGG01000039.1"/>
</dbReference>
<dbReference type="AlphaFoldDB" id="A0A1E5Q684"/>
<comment type="caution">
    <text evidence="5">The sequence shown here is derived from an EMBL/GenBank/DDBJ whole genome shotgun (WGS) entry which is preliminary data.</text>
</comment>
<dbReference type="InterPro" id="IPR041492">
    <property type="entry name" value="HAD_2"/>
</dbReference>
<evidence type="ECO:0000256" key="1">
    <source>
        <dbReference type="ARBA" id="ARBA00000830"/>
    </source>
</evidence>
<reference evidence="6" key="1">
    <citation type="submission" date="2016-07" db="EMBL/GenBank/DDBJ databases">
        <authorList>
            <person name="Florea S."/>
            <person name="Webb J.S."/>
            <person name="Jaromczyk J."/>
            <person name="Schardl C.L."/>
        </authorList>
    </citation>
    <scope>NUCLEOTIDE SEQUENCE [LARGE SCALE GENOMIC DNA]</scope>
    <source>
        <strain evidence="6">MV-1</strain>
    </source>
</reference>
<dbReference type="Pfam" id="PF13419">
    <property type="entry name" value="HAD_2"/>
    <property type="match status" value="1"/>
</dbReference>